<gene>
    <name evidence="3" type="ORF">BCR39DRAFT_162382</name>
</gene>
<dbReference type="OrthoDB" id="550575at2759"/>
<dbReference type="Gene3D" id="1.20.1280.50">
    <property type="match status" value="1"/>
</dbReference>
<evidence type="ECO:0000256" key="1">
    <source>
        <dbReference type="SAM" id="MobiDB-lite"/>
    </source>
</evidence>
<dbReference type="STRING" id="71784.A0A1Y2B4Z6"/>
<protein>
    <recommendedName>
        <fullName evidence="2">F-box domain-containing protein</fullName>
    </recommendedName>
</protein>
<dbReference type="Proteomes" id="UP000193986">
    <property type="component" value="Unassembled WGS sequence"/>
</dbReference>
<accession>A0A1Y2B4Z6</accession>
<proteinExistence type="predicted"/>
<dbReference type="InParanoid" id="A0A1Y2B4Z6"/>
<dbReference type="EMBL" id="MCFC01000023">
    <property type="protein sequence ID" value="ORY29786.1"/>
    <property type="molecule type" value="Genomic_DNA"/>
</dbReference>
<keyword evidence="4" id="KW-1185">Reference proteome</keyword>
<dbReference type="PROSITE" id="PS50181">
    <property type="entry name" value="FBOX"/>
    <property type="match status" value="1"/>
</dbReference>
<dbReference type="InterPro" id="IPR001810">
    <property type="entry name" value="F-box_dom"/>
</dbReference>
<evidence type="ECO:0000313" key="4">
    <source>
        <dbReference type="Proteomes" id="UP000193986"/>
    </source>
</evidence>
<name>A0A1Y2B4Z6_9TREE</name>
<dbReference type="SUPFAM" id="SSF101908">
    <property type="entry name" value="Putative isomerase YbhE"/>
    <property type="match status" value="1"/>
</dbReference>
<comment type="caution">
    <text evidence="3">The sequence shown here is derived from an EMBL/GenBank/DDBJ whole genome shotgun (WGS) entry which is preliminary data.</text>
</comment>
<feature type="domain" description="F-box" evidence="2">
    <location>
        <begin position="16"/>
        <end position="64"/>
    </location>
</feature>
<reference evidence="3 4" key="1">
    <citation type="submission" date="2016-07" db="EMBL/GenBank/DDBJ databases">
        <title>Pervasive Adenine N6-methylation of Active Genes in Fungi.</title>
        <authorList>
            <consortium name="DOE Joint Genome Institute"/>
            <person name="Mondo S.J."/>
            <person name="Dannebaum R.O."/>
            <person name="Kuo R.C."/>
            <person name="Labutti K."/>
            <person name="Haridas S."/>
            <person name="Kuo A."/>
            <person name="Salamov A."/>
            <person name="Ahrendt S.R."/>
            <person name="Lipzen A."/>
            <person name="Sullivan W."/>
            <person name="Andreopoulos W.B."/>
            <person name="Clum A."/>
            <person name="Lindquist E."/>
            <person name="Daum C."/>
            <person name="Ramamoorthy G.K."/>
            <person name="Gryganskyi A."/>
            <person name="Culley D."/>
            <person name="Magnuson J.K."/>
            <person name="James T.Y."/>
            <person name="O'Malley M.A."/>
            <person name="Stajich J.E."/>
            <person name="Spatafora J.W."/>
            <person name="Visel A."/>
            <person name="Grigoriev I.V."/>
        </authorList>
    </citation>
    <scope>NUCLEOTIDE SEQUENCE [LARGE SCALE GENOMIC DNA]</scope>
    <source>
        <strain evidence="3 4">68-887.2</strain>
    </source>
</reference>
<sequence>MASSKEADESRKPVSSDPLIALGPSLFLQVLSSLPFPDLLSTERVSRPWRNVFQTHRMSIWRKACYRSGLETKYIKDMEVIERAAASAPHWAGEPGEEEIISPDDIPDPVNWKGVCKGYVELQRGWKWGRACERWIAPQGGASWRIKLDPEEGTLLSTSCVAETIGRGLHVLDAKTNQPLFVICAVRPWAHLEFAKGFVIFDVGVEDTPFTVQVYRTQAAIQRSSHPPPKEKTAVALSSQSLTHFSWRPNQDDTTPLPRGHLSFYRTIQPPTACIAFRARVDYEGIEGKERAVLATAGDEAIYIWDLDDEKKVEVIQVPQEHRLRTRYVEFDEDFVFICSSYQVFVYRRSSKTLCASFPRRNGPSISTANETVQDATTVREQEPEYRSPSYFTFQPGDAINIPPRRNIITEYPQATFGYVEATLQDPRTTLLPCIAPSESDIIHAWLNGGDTQIFGFSACHYTTKDLFCTSESGILIVVRDYRNVLNGKSVSAENIDSNSIWINLGEPIRLLSTHGEHAVAVTKEQIYVLDTAHLPTLGNDSDSLTPPTTIESGSSPATPIPTPPPTTTTKIRINSILSVNSGGLDLSSCVQMDRSHIYLTYSSQGETNAGGVIDPETGNIRRAPYFAYAGFGVCIKAWEF</sequence>
<feature type="compositionally biased region" description="Polar residues" evidence="1">
    <location>
        <begin position="539"/>
        <end position="556"/>
    </location>
</feature>
<organism evidence="3 4">
    <name type="scientific">Naematelia encephala</name>
    <dbReference type="NCBI Taxonomy" id="71784"/>
    <lineage>
        <taxon>Eukaryota</taxon>
        <taxon>Fungi</taxon>
        <taxon>Dikarya</taxon>
        <taxon>Basidiomycota</taxon>
        <taxon>Agaricomycotina</taxon>
        <taxon>Tremellomycetes</taxon>
        <taxon>Tremellales</taxon>
        <taxon>Naemateliaceae</taxon>
        <taxon>Naematelia</taxon>
    </lineage>
</organism>
<dbReference type="AlphaFoldDB" id="A0A1Y2B4Z6"/>
<evidence type="ECO:0000259" key="2">
    <source>
        <dbReference type="PROSITE" id="PS50181"/>
    </source>
</evidence>
<dbReference type="InterPro" id="IPR036047">
    <property type="entry name" value="F-box-like_dom_sf"/>
</dbReference>
<dbReference type="SUPFAM" id="SSF81383">
    <property type="entry name" value="F-box domain"/>
    <property type="match status" value="1"/>
</dbReference>
<feature type="region of interest" description="Disordered" evidence="1">
    <location>
        <begin position="539"/>
        <end position="567"/>
    </location>
</feature>
<evidence type="ECO:0000313" key="3">
    <source>
        <dbReference type="EMBL" id="ORY29786.1"/>
    </source>
</evidence>